<evidence type="ECO:0000313" key="13">
    <source>
        <dbReference type="EMBL" id="CAK7336414.1"/>
    </source>
</evidence>
<dbReference type="PANTHER" id="PTHR24282:SF148">
    <property type="entry name" value="CYTOCHROME P450 72A15-LIKE"/>
    <property type="match status" value="1"/>
</dbReference>
<evidence type="ECO:0000256" key="8">
    <source>
        <dbReference type="ARBA" id="ARBA00023004"/>
    </source>
</evidence>
<evidence type="ECO:0000256" key="10">
    <source>
        <dbReference type="ARBA" id="ARBA00023136"/>
    </source>
</evidence>
<dbReference type="InterPro" id="IPR017972">
    <property type="entry name" value="Cyt_P450_CS"/>
</dbReference>
<dbReference type="GO" id="GO:0016020">
    <property type="term" value="C:membrane"/>
    <property type="evidence" value="ECO:0007669"/>
    <property type="project" value="UniProtKB-SubCell"/>
</dbReference>
<gene>
    <name evidence="13" type="ORF">DCAF_LOCUS11422</name>
</gene>
<evidence type="ECO:0000256" key="6">
    <source>
        <dbReference type="ARBA" id="ARBA00022989"/>
    </source>
</evidence>
<dbReference type="InterPro" id="IPR001128">
    <property type="entry name" value="Cyt_P450"/>
</dbReference>
<name>A0AAV1RMF4_9ROSI</name>
<comment type="cofactor">
    <cofactor evidence="11">
        <name>heme</name>
        <dbReference type="ChEBI" id="CHEBI:30413"/>
    </cofactor>
</comment>
<evidence type="ECO:0000256" key="7">
    <source>
        <dbReference type="ARBA" id="ARBA00023002"/>
    </source>
</evidence>
<dbReference type="EMBL" id="CAWUPB010000994">
    <property type="protein sequence ID" value="CAK7336414.1"/>
    <property type="molecule type" value="Genomic_DNA"/>
</dbReference>
<evidence type="ECO:0000256" key="4">
    <source>
        <dbReference type="ARBA" id="ARBA00022692"/>
    </source>
</evidence>
<keyword evidence="3 11" id="KW-0349">Heme</keyword>
<dbReference type="FunFam" id="1.10.630.10:FF:000029">
    <property type="entry name" value="Cytochrome P450 734A1"/>
    <property type="match status" value="1"/>
</dbReference>
<comment type="subcellular location">
    <subcellularLocation>
        <location evidence="1">Membrane</location>
        <topology evidence="1">Single-pass membrane protein</topology>
    </subcellularLocation>
</comment>
<evidence type="ECO:0000313" key="14">
    <source>
        <dbReference type="Proteomes" id="UP001314170"/>
    </source>
</evidence>
<dbReference type="GO" id="GO:0016705">
    <property type="term" value="F:oxidoreductase activity, acting on paired donors, with incorporation or reduction of molecular oxygen"/>
    <property type="evidence" value="ECO:0007669"/>
    <property type="project" value="InterPro"/>
</dbReference>
<feature type="binding site" description="axial binding residue" evidence="11">
    <location>
        <position position="458"/>
    </location>
    <ligand>
        <name>heme</name>
        <dbReference type="ChEBI" id="CHEBI:30413"/>
    </ligand>
    <ligandPart>
        <name>Fe</name>
        <dbReference type="ChEBI" id="CHEBI:18248"/>
    </ligandPart>
</feature>
<dbReference type="Pfam" id="PF00067">
    <property type="entry name" value="p450"/>
    <property type="match status" value="1"/>
</dbReference>
<keyword evidence="6" id="KW-1133">Transmembrane helix</keyword>
<reference evidence="13 14" key="1">
    <citation type="submission" date="2024-01" db="EMBL/GenBank/DDBJ databases">
        <authorList>
            <person name="Waweru B."/>
        </authorList>
    </citation>
    <scope>NUCLEOTIDE SEQUENCE [LARGE SCALE GENOMIC DNA]</scope>
</reference>
<evidence type="ECO:0000256" key="5">
    <source>
        <dbReference type="ARBA" id="ARBA00022723"/>
    </source>
</evidence>
<dbReference type="InterPro" id="IPR050665">
    <property type="entry name" value="Cytochrome_P450_Monooxygen"/>
</dbReference>
<dbReference type="AlphaFoldDB" id="A0AAV1RMF4"/>
<evidence type="ECO:0000256" key="2">
    <source>
        <dbReference type="ARBA" id="ARBA00010617"/>
    </source>
</evidence>
<evidence type="ECO:0000256" key="12">
    <source>
        <dbReference type="RuleBase" id="RU000461"/>
    </source>
</evidence>
<organism evidence="13 14">
    <name type="scientific">Dovyalis caffra</name>
    <dbReference type="NCBI Taxonomy" id="77055"/>
    <lineage>
        <taxon>Eukaryota</taxon>
        <taxon>Viridiplantae</taxon>
        <taxon>Streptophyta</taxon>
        <taxon>Embryophyta</taxon>
        <taxon>Tracheophyta</taxon>
        <taxon>Spermatophyta</taxon>
        <taxon>Magnoliopsida</taxon>
        <taxon>eudicotyledons</taxon>
        <taxon>Gunneridae</taxon>
        <taxon>Pentapetalae</taxon>
        <taxon>rosids</taxon>
        <taxon>fabids</taxon>
        <taxon>Malpighiales</taxon>
        <taxon>Salicaceae</taxon>
        <taxon>Flacourtieae</taxon>
        <taxon>Dovyalis</taxon>
    </lineage>
</organism>
<protein>
    <recommendedName>
        <fullName evidence="15">Cytochrome P450</fullName>
    </recommendedName>
</protein>
<keyword evidence="14" id="KW-1185">Reference proteome</keyword>
<comment type="similarity">
    <text evidence="2 12">Belongs to the cytochrome P450 family.</text>
</comment>
<evidence type="ECO:0000256" key="11">
    <source>
        <dbReference type="PIRSR" id="PIRSR602401-1"/>
    </source>
</evidence>
<accession>A0AAV1RMF4</accession>
<dbReference type="PANTHER" id="PTHR24282">
    <property type="entry name" value="CYTOCHROME P450 FAMILY MEMBER"/>
    <property type="match status" value="1"/>
</dbReference>
<dbReference type="Proteomes" id="UP001314170">
    <property type="component" value="Unassembled WGS sequence"/>
</dbReference>
<dbReference type="Gene3D" id="1.10.630.10">
    <property type="entry name" value="Cytochrome P450"/>
    <property type="match status" value="1"/>
</dbReference>
<keyword evidence="5 11" id="KW-0479">Metal-binding</keyword>
<dbReference type="GO" id="GO:0004497">
    <property type="term" value="F:monooxygenase activity"/>
    <property type="evidence" value="ECO:0007669"/>
    <property type="project" value="UniProtKB-KW"/>
</dbReference>
<keyword evidence="4" id="KW-0812">Transmembrane</keyword>
<keyword evidence="10" id="KW-0472">Membrane</keyword>
<evidence type="ECO:0000256" key="3">
    <source>
        <dbReference type="ARBA" id="ARBA00022617"/>
    </source>
</evidence>
<dbReference type="PRINTS" id="PR00463">
    <property type="entry name" value="EP450I"/>
</dbReference>
<keyword evidence="9 12" id="KW-0503">Monooxygenase</keyword>
<evidence type="ECO:0008006" key="15">
    <source>
        <dbReference type="Google" id="ProtNLM"/>
    </source>
</evidence>
<dbReference type="PRINTS" id="PR00385">
    <property type="entry name" value="P450"/>
</dbReference>
<dbReference type="InterPro" id="IPR002401">
    <property type="entry name" value="Cyt_P450_E_grp-I"/>
</dbReference>
<dbReference type="GO" id="GO:0005506">
    <property type="term" value="F:iron ion binding"/>
    <property type="evidence" value="ECO:0007669"/>
    <property type="project" value="InterPro"/>
</dbReference>
<comment type="caution">
    <text evidence="13">The sequence shown here is derived from an EMBL/GenBank/DDBJ whole genome shotgun (WGS) entry which is preliminary data.</text>
</comment>
<evidence type="ECO:0000256" key="9">
    <source>
        <dbReference type="ARBA" id="ARBA00023033"/>
    </source>
</evidence>
<evidence type="ECO:0000256" key="1">
    <source>
        <dbReference type="ARBA" id="ARBA00004167"/>
    </source>
</evidence>
<dbReference type="PROSITE" id="PS00086">
    <property type="entry name" value="CYTOCHROME_P450"/>
    <property type="match status" value="1"/>
</dbReference>
<proteinExistence type="inferred from homology"/>
<dbReference type="InterPro" id="IPR036396">
    <property type="entry name" value="Cyt_P450_sf"/>
</dbReference>
<dbReference type="SUPFAM" id="SSF48264">
    <property type="entry name" value="Cytochrome P450"/>
    <property type="match status" value="1"/>
</dbReference>
<sequence>MEGFIFKGFLLSSLFLSLYAVWRVASIFWLKPKSLEKRLRKEGIRGTSYKLLNGDMKEFARSSKLALSKPIALNQQIASRVLPFFHRMVQDYGKVSLSWKGTTPRLLLADPELVRLVLTDKSGHIAKPPQNPLVDLLQLGVSTLEGDKWAKRRRLMNPAFHVERLKGMIPAFSACCCELVLRWKKSAGPQGSCELDVAQEFQILASDVIARAAFGSSYEEGKKIFDLQKDQVSLVLEAFYAIYFPGLRFIPTKKNKKRYGIDKEIKAALRDIIHKKEQAMQNADLGDADLLGLLLQCRNDADNDMTIEDVIEECKLFYFAGQETTANLLTWTLIVLSMHPDWQEKARKEVSQICGKETPDIDSIKQLKIVSMILNETLRLYPPVTLLYRRTLKETDIQGMSIPAGVDLLLPFLLLHHDPEYWGDTAEEFKPERFSEGVLKASKEQNAFYPFSWGPRFCIGQNFALTEATMALAMILQNFWFELSPSYTHAPYTVITLQPQHGAPIILHQL</sequence>
<keyword evidence="8 11" id="KW-0408">Iron</keyword>
<keyword evidence="7 12" id="KW-0560">Oxidoreductase</keyword>
<dbReference type="GO" id="GO:0020037">
    <property type="term" value="F:heme binding"/>
    <property type="evidence" value="ECO:0007669"/>
    <property type="project" value="InterPro"/>
</dbReference>